<reference evidence="1 3" key="1">
    <citation type="journal article" date="2014" name="BMC Genomics">
        <title>Genome sequence of Anopheles sinensis provides insight into genetics basis of mosquito competence for malaria parasites.</title>
        <authorList>
            <person name="Zhou D."/>
            <person name="Zhang D."/>
            <person name="Ding G."/>
            <person name="Shi L."/>
            <person name="Hou Q."/>
            <person name="Ye Y."/>
            <person name="Xu Y."/>
            <person name="Zhou H."/>
            <person name="Xiong C."/>
            <person name="Li S."/>
            <person name="Yu J."/>
            <person name="Hong S."/>
            <person name="Yu X."/>
            <person name="Zou P."/>
            <person name="Chen C."/>
            <person name="Chang X."/>
            <person name="Wang W."/>
            <person name="Lv Y."/>
            <person name="Sun Y."/>
            <person name="Ma L."/>
            <person name="Shen B."/>
            <person name="Zhu C."/>
        </authorList>
    </citation>
    <scope>NUCLEOTIDE SEQUENCE [LARGE SCALE GENOMIC DNA]</scope>
</reference>
<dbReference type="VEuPathDB" id="VectorBase:ASIC011257"/>
<dbReference type="Proteomes" id="UP000030765">
    <property type="component" value="Unassembled WGS sequence"/>
</dbReference>
<evidence type="ECO:0000313" key="3">
    <source>
        <dbReference type="Proteomes" id="UP000030765"/>
    </source>
</evidence>
<evidence type="ECO:0000313" key="2">
    <source>
        <dbReference type="EnsemblMetazoa" id="ASIC011257-PA"/>
    </source>
</evidence>
<dbReference type="EMBL" id="KE525255">
    <property type="protein sequence ID" value="KFB43450.1"/>
    <property type="molecule type" value="Genomic_DNA"/>
</dbReference>
<organism evidence="1">
    <name type="scientific">Anopheles sinensis</name>
    <name type="common">Mosquito</name>
    <dbReference type="NCBI Taxonomy" id="74873"/>
    <lineage>
        <taxon>Eukaryota</taxon>
        <taxon>Metazoa</taxon>
        <taxon>Ecdysozoa</taxon>
        <taxon>Arthropoda</taxon>
        <taxon>Hexapoda</taxon>
        <taxon>Insecta</taxon>
        <taxon>Pterygota</taxon>
        <taxon>Neoptera</taxon>
        <taxon>Endopterygota</taxon>
        <taxon>Diptera</taxon>
        <taxon>Nematocera</taxon>
        <taxon>Culicoidea</taxon>
        <taxon>Culicidae</taxon>
        <taxon>Anophelinae</taxon>
        <taxon>Anopheles</taxon>
    </lineage>
</organism>
<accession>A0A084VZQ6</accession>
<evidence type="ECO:0000313" key="1">
    <source>
        <dbReference type="EMBL" id="KFB43450.1"/>
    </source>
</evidence>
<dbReference type="AlphaFoldDB" id="A0A084VZQ6"/>
<keyword evidence="3" id="KW-1185">Reference proteome</keyword>
<gene>
    <name evidence="1" type="ORF">ZHAS_00011257</name>
</gene>
<protein>
    <submittedName>
        <fullName evidence="1 2">Beta-N-acetylhexosaminidase</fullName>
    </submittedName>
</protein>
<sequence length="65" mass="7334">MNPSVACAIDNQDPDNCIKPKRQERVEIIELSYSSLCQPIVRVFGFRQMSHRACTLIDVVALALE</sequence>
<proteinExistence type="predicted"/>
<dbReference type="EMBL" id="ATLV01018930">
    <property type="status" value="NOT_ANNOTATED_CDS"/>
    <property type="molecule type" value="Genomic_DNA"/>
</dbReference>
<name>A0A084VZQ6_ANOSI</name>
<reference evidence="2" key="2">
    <citation type="submission" date="2020-05" db="UniProtKB">
        <authorList>
            <consortium name="EnsemblMetazoa"/>
        </authorList>
    </citation>
    <scope>IDENTIFICATION</scope>
</reference>
<dbReference type="EnsemblMetazoa" id="ASIC011257-RA">
    <property type="protein sequence ID" value="ASIC011257-PA"/>
    <property type="gene ID" value="ASIC011257"/>
</dbReference>